<dbReference type="SUPFAM" id="SSF47413">
    <property type="entry name" value="lambda repressor-like DNA-binding domains"/>
    <property type="match status" value="1"/>
</dbReference>
<evidence type="ECO:0000259" key="6">
    <source>
        <dbReference type="Pfam" id="PF13693"/>
    </source>
</evidence>
<sequence>MSLKDWHIEDILAAVRKKKKSLAALSRENGLAAGTLNNALRRPWPRGEKIIAQALGLTPGEIWPSRYSGGNKKQRKPLLTKKIKS</sequence>
<feature type="domain" description="Ner winged helix-turn-helix DNA-binding" evidence="6">
    <location>
        <begin position="5"/>
        <end position="73"/>
    </location>
</feature>
<evidence type="ECO:0000256" key="3">
    <source>
        <dbReference type="ARBA" id="ARBA00023125"/>
    </source>
</evidence>
<comment type="similarity">
    <text evidence="1">Belongs to the ner transcriptional regulatory family.</text>
</comment>
<protein>
    <submittedName>
        <fullName evidence="7">Transcriptional regulator</fullName>
    </submittedName>
</protein>
<dbReference type="Proteomes" id="UP000193749">
    <property type="component" value="Unassembled WGS sequence"/>
</dbReference>
<dbReference type="EMBL" id="MLJI01000001">
    <property type="protein sequence ID" value="ORM95776.1"/>
    <property type="molecule type" value="Genomic_DNA"/>
</dbReference>
<dbReference type="Gene3D" id="1.10.260.40">
    <property type="entry name" value="lambda repressor-like DNA-binding domains"/>
    <property type="match status" value="1"/>
</dbReference>
<dbReference type="InterPro" id="IPR010982">
    <property type="entry name" value="Lambda_DNA-bd_dom_sf"/>
</dbReference>
<organism evidence="7 8">
    <name type="scientific">Pantoea cypripedii</name>
    <name type="common">Pectobacterium cypripedii</name>
    <name type="synonym">Erwinia cypripedii</name>
    <dbReference type="NCBI Taxonomy" id="55209"/>
    <lineage>
        <taxon>Bacteria</taxon>
        <taxon>Pseudomonadati</taxon>
        <taxon>Pseudomonadota</taxon>
        <taxon>Gammaproteobacteria</taxon>
        <taxon>Enterobacterales</taxon>
        <taxon>Erwiniaceae</taxon>
        <taxon>Pantoea</taxon>
    </lineage>
</organism>
<dbReference type="STRING" id="55209.HA50_11955"/>
<keyword evidence="8" id="KW-1185">Reference proteome</keyword>
<evidence type="ECO:0000313" key="7">
    <source>
        <dbReference type="EMBL" id="ORM95776.1"/>
    </source>
</evidence>
<proteinExistence type="inferred from homology"/>
<dbReference type="InterPro" id="IPR038722">
    <property type="entry name" value="Ner_HTH_dom"/>
</dbReference>
<keyword evidence="2" id="KW-0805">Transcription regulation</keyword>
<evidence type="ECO:0000256" key="2">
    <source>
        <dbReference type="ARBA" id="ARBA00023015"/>
    </source>
</evidence>
<keyword evidence="3" id="KW-0238">DNA-binding</keyword>
<dbReference type="GO" id="GO:0003677">
    <property type="term" value="F:DNA binding"/>
    <property type="evidence" value="ECO:0007669"/>
    <property type="project" value="UniProtKB-KW"/>
</dbReference>
<evidence type="ECO:0000256" key="4">
    <source>
        <dbReference type="ARBA" id="ARBA00023163"/>
    </source>
</evidence>
<dbReference type="Pfam" id="PF13693">
    <property type="entry name" value="HTH_35"/>
    <property type="match status" value="1"/>
</dbReference>
<feature type="region of interest" description="Disordered" evidence="5">
    <location>
        <begin position="66"/>
        <end position="85"/>
    </location>
</feature>
<gene>
    <name evidence="7" type="ORF">HA50_11955</name>
</gene>
<dbReference type="RefSeq" id="WP_084878499.1">
    <property type="nucleotide sequence ID" value="NZ_JAGGMY010000001.1"/>
</dbReference>
<evidence type="ECO:0000313" key="8">
    <source>
        <dbReference type="Proteomes" id="UP000193749"/>
    </source>
</evidence>
<evidence type="ECO:0000256" key="5">
    <source>
        <dbReference type="SAM" id="MobiDB-lite"/>
    </source>
</evidence>
<reference evidence="7 8" key="1">
    <citation type="journal article" date="2017" name="Antonie Van Leeuwenhoek">
        <title>Phylogenomic resolution of the bacterial genus Pantoea and its relationship with Erwinia and Tatumella.</title>
        <authorList>
            <person name="Palmer M."/>
            <person name="Steenkamp E.T."/>
            <person name="Coetzee M.P."/>
            <person name="Chan W.Y."/>
            <person name="van Zyl E."/>
            <person name="De Maayer P."/>
            <person name="Coutinho T.A."/>
            <person name="Blom J."/>
            <person name="Smits T.H."/>
            <person name="Duffy B."/>
            <person name="Venter S.N."/>
        </authorList>
    </citation>
    <scope>NUCLEOTIDE SEQUENCE [LARGE SCALE GENOMIC DNA]</scope>
    <source>
        <strain evidence="7 8">LMG 2657</strain>
    </source>
</reference>
<evidence type="ECO:0000256" key="1">
    <source>
        <dbReference type="ARBA" id="ARBA00006157"/>
    </source>
</evidence>
<feature type="compositionally biased region" description="Basic residues" evidence="5">
    <location>
        <begin position="72"/>
        <end position="85"/>
    </location>
</feature>
<accession>A0A1X1F0E4</accession>
<keyword evidence="4" id="KW-0804">Transcription</keyword>
<dbReference type="AlphaFoldDB" id="A0A1X1F0E4"/>
<dbReference type="OrthoDB" id="5405994at2"/>
<comment type="caution">
    <text evidence="7">The sequence shown here is derived from an EMBL/GenBank/DDBJ whole genome shotgun (WGS) entry which is preliminary data.</text>
</comment>
<name>A0A1X1F0E4_PANCY</name>